<dbReference type="EnsemblMetazoa" id="CPIJ017571-RA">
    <property type="protein sequence ID" value="CPIJ017571-PA"/>
    <property type="gene ID" value="CPIJ017571"/>
</dbReference>
<keyword evidence="2" id="KW-0808">Transferase</keyword>
<gene>
    <name evidence="3" type="primary">6052204</name>
    <name evidence="2" type="ORF">CpipJ_CPIJ017571</name>
</gene>
<feature type="compositionally biased region" description="Polar residues" evidence="1">
    <location>
        <begin position="460"/>
        <end position="469"/>
    </location>
</feature>
<feature type="compositionally biased region" description="Pro residues" evidence="1">
    <location>
        <begin position="243"/>
        <end position="257"/>
    </location>
</feature>
<feature type="compositionally biased region" description="Polar residues" evidence="1">
    <location>
        <begin position="21"/>
        <end position="33"/>
    </location>
</feature>
<dbReference type="KEGG" id="cqu:CpipJ_CPIJ017571"/>
<dbReference type="OrthoDB" id="9976756at2759"/>
<evidence type="ECO:0000256" key="1">
    <source>
        <dbReference type="SAM" id="MobiDB-lite"/>
    </source>
</evidence>
<reference evidence="2" key="1">
    <citation type="submission" date="2007-03" db="EMBL/GenBank/DDBJ databases">
        <title>Annotation of Culex pipiens quinquefasciatus.</title>
        <authorList>
            <consortium name="The Broad Institute Genome Sequencing Platform"/>
            <person name="Atkinson P.W."/>
            <person name="Hemingway J."/>
            <person name="Christensen B.M."/>
            <person name="Higgs S."/>
            <person name="Kodira C."/>
            <person name="Hannick L."/>
            <person name="Megy K."/>
            <person name="O'Leary S."/>
            <person name="Pearson M."/>
            <person name="Haas B.J."/>
            <person name="Mauceli E."/>
            <person name="Wortman J.R."/>
            <person name="Lee N.H."/>
            <person name="Guigo R."/>
            <person name="Stanke M."/>
            <person name="Alvarado L."/>
            <person name="Amedeo P."/>
            <person name="Antoine C.H."/>
            <person name="Arensburger P."/>
            <person name="Bidwell S.L."/>
            <person name="Crawford M."/>
            <person name="Camaro F."/>
            <person name="Devon K."/>
            <person name="Engels R."/>
            <person name="Hammond M."/>
            <person name="Howarth C."/>
            <person name="Koehrsen M."/>
            <person name="Lawson D."/>
            <person name="Montgomery P."/>
            <person name="Nene V."/>
            <person name="Nusbaum C."/>
            <person name="Puiu D."/>
            <person name="Romero-Severson J."/>
            <person name="Severson D.W."/>
            <person name="Shumway M."/>
            <person name="Sisk P."/>
            <person name="Stolte C."/>
            <person name="Zeng Q."/>
            <person name="Eisenstadt E."/>
            <person name="Fraser-Liggett C."/>
            <person name="Strausberg R."/>
            <person name="Galagan J."/>
            <person name="Birren B."/>
            <person name="Collins F.H."/>
        </authorList>
    </citation>
    <scope>NUCLEOTIDE SEQUENCE [LARGE SCALE GENOMIC DNA]</scope>
    <source>
        <strain evidence="2">JHB</strain>
    </source>
</reference>
<organism>
    <name type="scientific">Culex quinquefasciatus</name>
    <name type="common">Southern house mosquito</name>
    <name type="synonym">Culex pungens</name>
    <dbReference type="NCBI Taxonomy" id="7176"/>
    <lineage>
        <taxon>Eukaryota</taxon>
        <taxon>Metazoa</taxon>
        <taxon>Ecdysozoa</taxon>
        <taxon>Arthropoda</taxon>
        <taxon>Hexapoda</taxon>
        <taxon>Insecta</taxon>
        <taxon>Pterygota</taxon>
        <taxon>Neoptera</taxon>
        <taxon>Endopterygota</taxon>
        <taxon>Diptera</taxon>
        <taxon>Nematocera</taxon>
        <taxon>Culicoidea</taxon>
        <taxon>Culicidae</taxon>
        <taxon>Culicinae</taxon>
        <taxon>Culicini</taxon>
        <taxon>Culex</taxon>
        <taxon>Culex</taxon>
    </lineage>
</organism>
<dbReference type="VEuPathDB" id="VectorBase:CQUJHB004164"/>
<dbReference type="GO" id="GO:0016301">
    <property type="term" value="F:kinase activity"/>
    <property type="evidence" value="ECO:0007669"/>
    <property type="project" value="UniProtKB-KW"/>
</dbReference>
<feature type="region of interest" description="Disordered" evidence="1">
    <location>
        <begin position="15"/>
        <end position="39"/>
    </location>
</feature>
<evidence type="ECO:0000313" key="2">
    <source>
        <dbReference type="EMBL" id="EDS27007.1"/>
    </source>
</evidence>
<evidence type="ECO:0000313" key="3">
    <source>
        <dbReference type="EnsemblMetazoa" id="CPIJ017571-PA"/>
    </source>
</evidence>
<feature type="compositionally biased region" description="Low complexity" evidence="1">
    <location>
        <begin position="340"/>
        <end position="356"/>
    </location>
</feature>
<keyword evidence="2" id="KW-0418">Kinase</keyword>
<dbReference type="HOGENOM" id="CLU_470314_0_0_1"/>
<feature type="compositionally biased region" description="Polar residues" evidence="1">
    <location>
        <begin position="434"/>
        <end position="452"/>
    </location>
</feature>
<dbReference type="AlphaFoldDB" id="B0XFS8"/>
<feature type="compositionally biased region" description="Low complexity" evidence="1">
    <location>
        <begin position="258"/>
        <end position="278"/>
    </location>
</feature>
<dbReference type="Proteomes" id="UP000002320">
    <property type="component" value="Unassembled WGS sequence"/>
</dbReference>
<protein>
    <submittedName>
        <fullName evidence="2 3">Focal adhesion kinase</fullName>
    </submittedName>
</protein>
<accession>B0XFS8</accession>
<evidence type="ECO:0000313" key="4">
    <source>
        <dbReference type="Proteomes" id="UP000002320"/>
    </source>
</evidence>
<name>B0XFS8_CULQU</name>
<keyword evidence="4" id="KW-1185">Reference proteome</keyword>
<sequence>MLSWKPRAGIALPQAAALVKSPQQEDPGSSSKSRSLERNAAGQNLVSAYAARINSLERTRQMSLEYGAAKAMRSNSLTRQYSGGAADGYMVGSHGVRSASLERGPSGYINRMGSLERNQGQGGQAMFINSVKGGSLERNQSAAIVSDMMNQKSRAGGSLERNQHIMMNAGAAGGSRSGSLERNMSYQSYRSPVSAAPRDQEPFQEEIYDFGGVNVKSCASIALKKSVEKGMLPPSTLMSPAGSGPPPAANFALPPPYSSAQSSKFSVQQQQQQGTPQRSLWQQQQQILQQQQQQVAYGQQVPGMPMMSIVSSQQVQLPHQSGPLKVALAQAIVPPQQIPPMMATAPLQPQPQQATAVESGPQQETQQILEAKLRKQQQESETDSKWLQQEENNLKKRLSLITSSAAGSGGASFDQQSQQQQELNNGGGSLSGSYHSQQSPHFSPQNTMSGPQSLGDHYPTTPNANADSSSFRNCPSFVCSSDWCQRWPTRPSAMPTSCKSRSKMKAQWSRILRSMSKLKVQASRRKRGGQQGSVGAAVANREMGFYSQCNSKVDRWARRCCFQYQVLSSSTFEVLQIASK</sequence>
<reference evidence="3" key="2">
    <citation type="submission" date="2021-02" db="UniProtKB">
        <authorList>
            <consortium name="EnsemblMetazoa"/>
        </authorList>
    </citation>
    <scope>IDENTIFICATION</scope>
    <source>
        <strain evidence="3">JHB</strain>
    </source>
</reference>
<feature type="compositionally biased region" description="Low complexity" evidence="1">
    <location>
        <begin position="405"/>
        <end position="424"/>
    </location>
</feature>
<dbReference type="VEuPathDB" id="VectorBase:CPIJ017571"/>
<dbReference type="STRING" id="7176.B0XFS8"/>
<feature type="region of interest" description="Disordered" evidence="1">
    <location>
        <begin position="340"/>
        <end position="366"/>
    </location>
</feature>
<proteinExistence type="predicted"/>
<dbReference type="InParanoid" id="B0XFS8"/>
<feature type="region of interest" description="Disordered" evidence="1">
    <location>
        <begin position="236"/>
        <end position="278"/>
    </location>
</feature>
<dbReference type="EMBL" id="DS232957">
    <property type="protein sequence ID" value="EDS27007.1"/>
    <property type="molecule type" value="Genomic_DNA"/>
</dbReference>
<feature type="region of interest" description="Disordered" evidence="1">
    <location>
        <begin position="405"/>
        <end position="469"/>
    </location>
</feature>